<evidence type="ECO:0000256" key="4">
    <source>
        <dbReference type="ARBA" id="ARBA00023277"/>
    </source>
</evidence>
<keyword evidence="8" id="KW-0472">Membrane</keyword>
<dbReference type="Gene3D" id="3.20.20.80">
    <property type="entry name" value="Glycosidases"/>
    <property type="match status" value="1"/>
</dbReference>
<dbReference type="EMBL" id="CAADRA010005343">
    <property type="protein sequence ID" value="VFT88773.1"/>
    <property type="molecule type" value="Genomic_DNA"/>
</dbReference>
<evidence type="ECO:0000313" key="11">
    <source>
        <dbReference type="EMBL" id="VFT88773.1"/>
    </source>
</evidence>
<reference evidence="10" key="2">
    <citation type="submission" date="2019-06" db="EMBL/GenBank/DDBJ databases">
        <title>Genomics analysis of Aphanomyces spp. identifies a new class of oomycete effector associated with host adaptation.</title>
        <authorList>
            <person name="Gaulin E."/>
        </authorList>
    </citation>
    <scope>NUCLEOTIDE SEQUENCE</scope>
    <source>
        <strain evidence="10">CBS 578.67</strain>
    </source>
</reference>
<dbReference type="Pfam" id="PF00150">
    <property type="entry name" value="Cellulase"/>
    <property type="match status" value="1"/>
</dbReference>
<keyword evidence="8" id="KW-1133">Transmembrane helix</keyword>
<dbReference type="AlphaFoldDB" id="A0A485KU92"/>
<evidence type="ECO:0000313" key="10">
    <source>
        <dbReference type="EMBL" id="KAF0697366.1"/>
    </source>
</evidence>
<keyword evidence="3" id="KW-0136">Cellulose degradation</keyword>
<feature type="compositionally biased region" description="Polar residues" evidence="7">
    <location>
        <begin position="96"/>
        <end position="110"/>
    </location>
</feature>
<keyword evidence="12" id="KW-1185">Reference proteome</keyword>
<evidence type="ECO:0000259" key="9">
    <source>
        <dbReference type="Pfam" id="PF00150"/>
    </source>
</evidence>
<dbReference type="InterPro" id="IPR001547">
    <property type="entry name" value="Glyco_hydro_5"/>
</dbReference>
<feature type="region of interest" description="Disordered" evidence="7">
    <location>
        <begin position="70"/>
        <end position="110"/>
    </location>
</feature>
<protein>
    <submittedName>
        <fullName evidence="11">Aste57867_11918 protein</fullName>
    </submittedName>
</protein>
<evidence type="ECO:0000256" key="5">
    <source>
        <dbReference type="ARBA" id="ARBA00023295"/>
    </source>
</evidence>
<evidence type="ECO:0000256" key="6">
    <source>
        <dbReference type="ARBA" id="ARBA00023326"/>
    </source>
</evidence>
<evidence type="ECO:0000256" key="7">
    <source>
        <dbReference type="SAM" id="MobiDB-lite"/>
    </source>
</evidence>
<dbReference type="PANTHER" id="PTHR35923:SF2">
    <property type="entry name" value="ENDOGLUCANASE"/>
    <property type="match status" value="1"/>
</dbReference>
<reference evidence="11 12" key="1">
    <citation type="submission" date="2019-03" db="EMBL/GenBank/DDBJ databases">
        <authorList>
            <person name="Gaulin E."/>
            <person name="Dumas B."/>
        </authorList>
    </citation>
    <scope>NUCLEOTIDE SEQUENCE [LARGE SCALE GENOMIC DNA]</scope>
    <source>
        <strain evidence="11">CBS 568.67</strain>
    </source>
</reference>
<evidence type="ECO:0000256" key="3">
    <source>
        <dbReference type="ARBA" id="ARBA00023001"/>
    </source>
</evidence>
<evidence type="ECO:0000256" key="2">
    <source>
        <dbReference type="ARBA" id="ARBA00022801"/>
    </source>
</evidence>
<keyword evidence="8" id="KW-0812">Transmembrane</keyword>
<proteinExistence type="inferred from homology"/>
<dbReference type="EMBL" id="VJMH01005322">
    <property type="protein sequence ID" value="KAF0697366.1"/>
    <property type="molecule type" value="Genomic_DNA"/>
</dbReference>
<comment type="similarity">
    <text evidence="1">Belongs to the glycosyl hydrolase 5 (cellulase A) family.</text>
</comment>
<keyword evidence="2" id="KW-0378">Hydrolase</keyword>
<dbReference type="InterPro" id="IPR017853">
    <property type="entry name" value="GH"/>
</dbReference>
<dbReference type="PANTHER" id="PTHR35923">
    <property type="entry name" value="MAJOR EXTRACELLULAR ENDOGLUCANASE"/>
    <property type="match status" value="1"/>
</dbReference>
<feature type="domain" description="Glycoside hydrolase family 5" evidence="9">
    <location>
        <begin position="266"/>
        <end position="601"/>
    </location>
</feature>
<dbReference type="GO" id="GO:0004553">
    <property type="term" value="F:hydrolase activity, hydrolyzing O-glycosyl compounds"/>
    <property type="evidence" value="ECO:0007669"/>
    <property type="project" value="InterPro"/>
</dbReference>
<dbReference type="OrthoDB" id="442731at2759"/>
<keyword evidence="4" id="KW-0119">Carbohydrate metabolism</keyword>
<dbReference type="SUPFAM" id="SSF51445">
    <property type="entry name" value="(Trans)glycosidases"/>
    <property type="match status" value="1"/>
</dbReference>
<evidence type="ECO:0000256" key="8">
    <source>
        <dbReference type="SAM" id="Phobius"/>
    </source>
</evidence>
<keyword evidence="5" id="KW-0326">Glycosidase</keyword>
<accession>A0A485KU92</accession>
<keyword evidence="6" id="KW-0624">Polysaccharide degradation</keyword>
<evidence type="ECO:0000256" key="1">
    <source>
        <dbReference type="ARBA" id="ARBA00005641"/>
    </source>
</evidence>
<evidence type="ECO:0000313" key="12">
    <source>
        <dbReference type="Proteomes" id="UP000332933"/>
    </source>
</evidence>
<dbReference type="GO" id="GO:0030245">
    <property type="term" value="P:cellulose catabolic process"/>
    <property type="evidence" value="ECO:0007669"/>
    <property type="project" value="UniProtKB-KW"/>
</dbReference>
<sequence>MEEVTISRPPKTSSVVNRAPVVADEARNTHYLSQGSRGEAVAVPHADEMRDDSLTRTNRAGSLSALDSVRRMSLPRETSRGSILMPRPSNHHLPTMHQQMPSSPSRFNSTRASSFFTRGSMYPGGDNESVLDTDQPYKEKMKLVNVATLKKAERAGDYKGQLRRWPGMIFLALLVIGAIAAITIGARKTYEASWSRTQIQMAEAHKRRAIQDGLEDGNLPVDIDGQVGNPKTYETTRRCALPDYQSKNGKLVAIGPNGTEVVLGIKGTNWFGMETGTKMPLGLWANDQNGTTVYEIASFLHRNKFNSIRLPICVQSLVNNVIPNKSLINLNANRAVNIGSYMDLLKSILKAMAYRDVTVLISMHTLTTKGATGSWFSADSPEADFMTAIDMLTKELCSDEYWNVIGIDLKNEPDDCGWGPTDKASAKCDWTVGAKKIGDRMHQGCRNWLAFVEGGASTLHKVGAISYFDWWGGRLQDAATVPIELQVANKLVWSPHYYTTAVAPQPYFYDKVVGSAAGGGFTSFVELSDEALRGIVHTTMEHMFGYLRDKRQYTIVVGEFGGLYAKDEHKGFTTRRTVDYTIQEMMQEGYSGGYMWSLNPESAYDWPYAGRKFPTAEGLLNDDWLTPNKLFMDAMAKMDALPNLRSFPCFTPVKKSN</sequence>
<dbReference type="Proteomes" id="UP000332933">
    <property type="component" value="Unassembled WGS sequence"/>
</dbReference>
<gene>
    <name evidence="11" type="primary">Aste57867_11918</name>
    <name evidence="10" type="ORF">As57867_011873</name>
    <name evidence="11" type="ORF">ASTE57867_11918</name>
</gene>
<feature type="transmembrane region" description="Helical" evidence="8">
    <location>
        <begin position="168"/>
        <end position="186"/>
    </location>
</feature>
<name>A0A485KU92_9STRA</name>
<organism evidence="11 12">
    <name type="scientific">Aphanomyces stellatus</name>
    <dbReference type="NCBI Taxonomy" id="120398"/>
    <lineage>
        <taxon>Eukaryota</taxon>
        <taxon>Sar</taxon>
        <taxon>Stramenopiles</taxon>
        <taxon>Oomycota</taxon>
        <taxon>Saprolegniomycetes</taxon>
        <taxon>Saprolegniales</taxon>
        <taxon>Verrucalvaceae</taxon>
        <taxon>Aphanomyces</taxon>
    </lineage>
</organism>